<organism evidence="1 2">
    <name type="scientific">Auriscalpium vulgare</name>
    <dbReference type="NCBI Taxonomy" id="40419"/>
    <lineage>
        <taxon>Eukaryota</taxon>
        <taxon>Fungi</taxon>
        <taxon>Dikarya</taxon>
        <taxon>Basidiomycota</taxon>
        <taxon>Agaricomycotina</taxon>
        <taxon>Agaricomycetes</taxon>
        <taxon>Russulales</taxon>
        <taxon>Auriscalpiaceae</taxon>
        <taxon>Auriscalpium</taxon>
    </lineage>
</organism>
<dbReference type="EMBL" id="MU275893">
    <property type="protein sequence ID" value="KAI0048056.1"/>
    <property type="molecule type" value="Genomic_DNA"/>
</dbReference>
<gene>
    <name evidence="1" type="ORF">FA95DRAFT_1582408</name>
</gene>
<sequence length="276" mass="31036">MRACRGGRRAPSCAAWKKELAAKVFGNFTDRSRTPLVVPHGGPGISHDYLLPASDLAQSHSIPVIFYDQLGAARSTHLPGKPTSFWTIDLFIDELVNLINHFGIQESFDLLGHSWGGVLGVEYEVRRQPKGLRRLILTNSLPSMALWGQSSYADIPRYKAALAKFHAKHGCRIDPIPEDLQRTLNFALGEDGDPTVGREMFQGELKEWSVVDQLHLVRVPTLVANGRYDIAQDFVCEPFESGIRQAKRVRFEDSSHSPQWEEREKFIEVIAGFLEE</sequence>
<protein>
    <submittedName>
        <fullName evidence="1">Proline iminopeptidase</fullName>
    </submittedName>
</protein>
<evidence type="ECO:0000313" key="1">
    <source>
        <dbReference type="EMBL" id="KAI0048056.1"/>
    </source>
</evidence>
<evidence type="ECO:0000313" key="2">
    <source>
        <dbReference type="Proteomes" id="UP000814033"/>
    </source>
</evidence>
<keyword evidence="2" id="KW-1185">Reference proteome</keyword>
<reference evidence="1" key="1">
    <citation type="submission" date="2021-02" db="EMBL/GenBank/DDBJ databases">
        <authorList>
            <consortium name="DOE Joint Genome Institute"/>
            <person name="Ahrendt S."/>
            <person name="Looney B.P."/>
            <person name="Miyauchi S."/>
            <person name="Morin E."/>
            <person name="Drula E."/>
            <person name="Courty P.E."/>
            <person name="Chicoki N."/>
            <person name="Fauchery L."/>
            <person name="Kohler A."/>
            <person name="Kuo A."/>
            <person name="Labutti K."/>
            <person name="Pangilinan J."/>
            <person name="Lipzen A."/>
            <person name="Riley R."/>
            <person name="Andreopoulos W."/>
            <person name="He G."/>
            <person name="Johnson J."/>
            <person name="Barry K.W."/>
            <person name="Grigoriev I.V."/>
            <person name="Nagy L."/>
            <person name="Hibbett D."/>
            <person name="Henrissat B."/>
            <person name="Matheny P.B."/>
            <person name="Labbe J."/>
            <person name="Martin F."/>
        </authorList>
    </citation>
    <scope>NUCLEOTIDE SEQUENCE</scope>
    <source>
        <strain evidence="1">FP105234-sp</strain>
    </source>
</reference>
<reference evidence="1" key="2">
    <citation type="journal article" date="2022" name="New Phytol.">
        <title>Evolutionary transition to the ectomycorrhizal habit in the genomes of a hyperdiverse lineage of mushroom-forming fungi.</title>
        <authorList>
            <person name="Looney B."/>
            <person name="Miyauchi S."/>
            <person name="Morin E."/>
            <person name="Drula E."/>
            <person name="Courty P.E."/>
            <person name="Kohler A."/>
            <person name="Kuo A."/>
            <person name="LaButti K."/>
            <person name="Pangilinan J."/>
            <person name="Lipzen A."/>
            <person name="Riley R."/>
            <person name="Andreopoulos W."/>
            <person name="He G."/>
            <person name="Johnson J."/>
            <person name="Nolan M."/>
            <person name="Tritt A."/>
            <person name="Barry K.W."/>
            <person name="Grigoriev I.V."/>
            <person name="Nagy L.G."/>
            <person name="Hibbett D."/>
            <person name="Henrissat B."/>
            <person name="Matheny P.B."/>
            <person name="Labbe J."/>
            <person name="Martin F.M."/>
        </authorList>
    </citation>
    <scope>NUCLEOTIDE SEQUENCE</scope>
    <source>
        <strain evidence="1">FP105234-sp</strain>
    </source>
</reference>
<dbReference type="Proteomes" id="UP000814033">
    <property type="component" value="Unassembled WGS sequence"/>
</dbReference>
<accession>A0ACB8RVC3</accession>
<comment type="caution">
    <text evidence="1">The sequence shown here is derived from an EMBL/GenBank/DDBJ whole genome shotgun (WGS) entry which is preliminary data.</text>
</comment>
<proteinExistence type="predicted"/>
<name>A0ACB8RVC3_9AGAM</name>